<dbReference type="InterPro" id="IPR036866">
    <property type="entry name" value="RibonucZ/Hydroxyglut_hydro"/>
</dbReference>
<dbReference type="AlphaFoldDB" id="A0A1M6HH55"/>
<reference evidence="2 3" key="1">
    <citation type="submission" date="2016-11" db="EMBL/GenBank/DDBJ databases">
        <authorList>
            <person name="Varghese N."/>
            <person name="Submissions S."/>
        </authorList>
    </citation>
    <scope>NUCLEOTIDE SEQUENCE [LARGE SCALE GENOMIC DNA]</scope>
    <source>
        <strain evidence="2 3">DSM 19027</strain>
    </source>
</reference>
<dbReference type="SMART" id="SM00849">
    <property type="entry name" value="Lactamase_B"/>
    <property type="match status" value="1"/>
</dbReference>
<keyword evidence="3" id="KW-1185">Reference proteome</keyword>
<sequence>MVKVCSLFSGSSGNCIFISSGNTSILVDAGVSGRRIEEALTQIGESIKSISAILITHEHNDHISGAGILSRRHKIPIYANSGTWAAMRPFLGKLHPDHIRVTEVCSRFTIGDIDIRPFPIPHDAACPVGYNFFIEDKKITIATDIGHVNDELIGWLEKSHMILLESNHDIEMLKTGRYPWPLKKRIMGDFGHLCNEHTGKVVAHLAQNGTKFFLLGHLSKENNYPELAYQTVCNALVERQIYPDKDVFLDVAYRDRVSRMICI</sequence>
<dbReference type="PANTHER" id="PTHR47619">
    <property type="entry name" value="METALLO-HYDROLASE YYCJ-RELATED"/>
    <property type="match status" value="1"/>
</dbReference>
<dbReference type="OrthoDB" id="9781189at2"/>
<feature type="domain" description="Metallo-beta-lactamase" evidence="1">
    <location>
        <begin position="12"/>
        <end position="168"/>
    </location>
</feature>
<evidence type="ECO:0000313" key="2">
    <source>
        <dbReference type="EMBL" id="SHJ21517.1"/>
    </source>
</evidence>
<dbReference type="Pfam" id="PF00753">
    <property type="entry name" value="Lactamase_B"/>
    <property type="match status" value="1"/>
</dbReference>
<dbReference type="InterPro" id="IPR001279">
    <property type="entry name" value="Metallo-B-lactamas"/>
</dbReference>
<accession>A0A1M6HH55</accession>
<dbReference type="InterPro" id="IPR052533">
    <property type="entry name" value="WalJ/YycJ-like"/>
</dbReference>
<organism evidence="2 3">
    <name type="scientific">Thermoclostridium caenicola</name>
    <dbReference type="NCBI Taxonomy" id="659425"/>
    <lineage>
        <taxon>Bacteria</taxon>
        <taxon>Bacillati</taxon>
        <taxon>Bacillota</taxon>
        <taxon>Clostridia</taxon>
        <taxon>Eubacteriales</taxon>
        <taxon>Oscillospiraceae</taxon>
        <taxon>Thermoclostridium</taxon>
    </lineage>
</organism>
<evidence type="ECO:0000259" key="1">
    <source>
        <dbReference type="SMART" id="SM00849"/>
    </source>
</evidence>
<protein>
    <submittedName>
        <fullName evidence="2">Phosphoribosyl 1,2-cyclic phosphodiesterase</fullName>
    </submittedName>
</protein>
<proteinExistence type="predicted"/>
<dbReference type="Gene3D" id="3.60.15.10">
    <property type="entry name" value="Ribonuclease Z/Hydroxyacylglutathione hydrolase-like"/>
    <property type="match status" value="1"/>
</dbReference>
<dbReference type="PANTHER" id="PTHR47619:SF1">
    <property type="entry name" value="EXODEOXYRIBONUCLEASE WALJ"/>
    <property type="match status" value="1"/>
</dbReference>
<name>A0A1M6HH55_9FIRM</name>
<dbReference type="SUPFAM" id="SSF56281">
    <property type="entry name" value="Metallo-hydrolase/oxidoreductase"/>
    <property type="match status" value="1"/>
</dbReference>
<evidence type="ECO:0000313" key="3">
    <source>
        <dbReference type="Proteomes" id="UP000324781"/>
    </source>
</evidence>
<dbReference type="EMBL" id="FQZP01000032">
    <property type="protein sequence ID" value="SHJ21517.1"/>
    <property type="molecule type" value="Genomic_DNA"/>
</dbReference>
<gene>
    <name evidence="2" type="ORF">SAMN05444373_103223</name>
</gene>
<dbReference type="Proteomes" id="UP000324781">
    <property type="component" value="Unassembled WGS sequence"/>
</dbReference>
<dbReference type="RefSeq" id="WP_149678994.1">
    <property type="nucleotide sequence ID" value="NZ_DAONMB010000102.1"/>
</dbReference>